<evidence type="ECO:0000313" key="15">
    <source>
        <dbReference type="Proteomes" id="UP001292079"/>
    </source>
</evidence>
<evidence type="ECO:0000259" key="12">
    <source>
        <dbReference type="Pfam" id="PF02709"/>
    </source>
</evidence>
<dbReference type="InterPro" id="IPR029044">
    <property type="entry name" value="Nucleotide-diphossugar_trans"/>
</dbReference>
<organism evidence="14 15">
    <name type="scientific">Schistosoma mekongi</name>
    <name type="common">Parasitic worm</name>
    <dbReference type="NCBI Taxonomy" id="38744"/>
    <lineage>
        <taxon>Eukaryota</taxon>
        <taxon>Metazoa</taxon>
        <taxon>Spiralia</taxon>
        <taxon>Lophotrochozoa</taxon>
        <taxon>Platyhelminthes</taxon>
        <taxon>Trematoda</taxon>
        <taxon>Digenea</taxon>
        <taxon>Strigeidida</taxon>
        <taxon>Schistosomatoidea</taxon>
        <taxon>Schistosomatidae</taxon>
        <taxon>Schistosoma</taxon>
    </lineage>
</organism>
<dbReference type="PRINTS" id="PR02050">
    <property type="entry name" value="B14GALTRFASE"/>
</dbReference>
<evidence type="ECO:0000259" key="13">
    <source>
        <dbReference type="Pfam" id="PF13733"/>
    </source>
</evidence>
<name>A0AAE1ZB60_SCHME</name>
<evidence type="ECO:0000256" key="7">
    <source>
        <dbReference type="ARBA" id="ARBA00022968"/>
    </source>
</evidence>
<gene>
    <name evidence="14" type="ORF">MN116_006218</name>
</gene>
<evidence type="ECO:0000256" key="1">
    <source>
        <dbReference type="ARBA" id="ARBA00004606"/>
    </source>
</evidence>
<dbReference type="GO" id="GO:0005975">
    <property type="term" value="P:carbohydrate metabolic process"/>
    <property type="evidence" value="ECO:0007669"/>
    <property type="project" value="InterPro"/>
</dbReference>
<reference evidence="14" key="2">
    <citation type="journal article" date="2023" name="Infect Dis Poverty">
        <title>Chromosome-scale genome of the human blood fluke Schistosoma mekongi and its implications for public health.</title>
        <authorList>
            <person name="Zhou M."/>
            <person name="Xu L."/>
            <person name="Xu D."/>
            <person name="Chen W."/>
            <person name="Khan J."/>
            <person name="Hu Y."/>
            <person name="Huang H."/>
            <person name="Wei H."/>
            <person name="Zhang Y."/>
            <person name="Chusongsang P."/>
            <person name="Tanasarnprasert K."/>
            <person name="Hu X."/>
            <person name="Limpanont Y."/>
            <person name="Lv Z."/>
        </authorList>
    </citation>
    <scope>NUCLEOTIDE SEQUENCE</scope>
    <source>
        <strain evidence="14">LV_2022a</strain>
    </source>
</reference>
<dbReference type="Proteomes" id="UP001292079">
    <property type="component" value="Unassembled WGS sequence"/>
</dbReference>
<dbReference type="GO" id="GO:0008378">
    <property type="term" value="F:galactosyltransferase activity"/>
    <property type="evidence" value="ECO:0007669"/>
    <property type="project" value="TreeGrafter"/>
</dbReference>
<feature type="transmembrane region" description="Helical" evidence="11">
    <location>
        <begin position="20"/>
        <end position="40"/>
    </location>
</feature>
<keyword evidence="7 11" id="KW-0735">Signal-anchor</keyword>
<evidence type="ECO:0000256" key="3">
    <source>
        <dbReference type="ARBA" id="ARBA00005735"/>
    </source>
</evidence>
<comment type="pathway">
    <text evidence="2 11">Protein modification; protein glycosylation.</text>
</comment>
<keyword evidence="4 11" id="KW-0328">Glycosyltransferase</keyword>
<dbReference type="InterPro" id="IPR027995">
    <property type="entry name" value="Galactosyl_T_N"/>
</dbReference>
<proteinExistence type="inferred from homology"/>
<dbReference type="EMBL" id="JALJAT010000004">
    <property type="protein sequence ID" value="KAK4470688.1"/>
    <property type="molecule type" value="Genomic_DNA"/>
</dbReference>
<evidence type="ECO:0000313" key="14">
    <source>
        <dbReference type="EMBL" id="KAK4470688.1"/>
    </source>
</evidence>
<evidence type="ECO:0000256" key="10">
    <source>
        <dbReference type="ARBA" id="ARBA00023180"/>
    </source>
</evidence>
<dbReference type="AlphaFoldDB" id="A0AAE1ZB60"/>
<feature type="domain" description="Galactosyltransferase N-terminal" evidence="13">
    <location>
        <begin position="129"/>
        <end position="224"/>
    </location>
</feature>
<dbReference type="PANTHER" id="PTHR19300:SF57">
    <property type="entry name" value="BETA-1,4-N-ACETYLGALACTOSAMINYLTRANSFERASE"/>
    <property type="match status" value="1"/>
</dbReference>
<dbReference type="EC" id="2.4.1.-" evidence="11"/>
<dbReference type="GO" id="GO:0033842">
    <property type="term" value="F:N-acetyl-beta-glucosaminyl-derivative 4-beta-N-acetylgalactosaminyltransferase activity"/>
    <property type="evidence" value="ECO:0007669"/>
    <property type="project" value="TreeGrafter"/>
</dbReference>
<comment type="similarity">
    <text evidence="3 11">Belongs to the glycosyltransferase 7 family.</text>
</comment>
<comment type="subcellular location">
    <subcellularLocation>
        <location evidence="1">Membrane</location>
        <topology evidence="1">Single-pass type II membrane protein</topology>
    </subcellularLocation>
</comment>
<sequence length="364" mass="42187">MKWYSYFHIMSFRQKSIRLCLTLVVLTLIYWLLPSIYSYFSNQSRFIHNYKLEIMNKLNLTNNMKKQTCRMICRAISSVPNSKFPSSTSNTSELTNYASLKPRDNKFSHSLLGGSWMFKEQNLFRRSDEQCNSSPESGVVIIFVCTNRWQQLTITLLNLIPILQKQRLCYRIFVIEQAESGLLNKAKLMNVGFMEAMKHFQFECIVFHDTDLAPLNDQIPYGCDEQTFITPVHLGVALDIRNYTLLYPTLIGGVLKISNNHFLTVNGYSNSYWSWGQEDDDMEKRLTSFNIKYIHINESIGRYRAIPHTQQSHTKVPEHVILLNSAVSRIPYDGLNSLQYRVISTINKSLFTHILVSVGPSPYT</sequence>
<dbReference type="Pfam" id="PF02709">
    <property type="entry name" value="Glyco_transf_7C"/>
    <property type="match status" value="1"/>
</dbReference>
<dbReference type="Gene3D" id="3.90.550.10">
    <property type="entry name" value="Spore Coat Polysaccharide Biosynthesis Protein SpsA, Chain A"/>
    <property type="match status" value="1"/>
</dbReference>
<comment type="caution">
    <text evidence="14">The sequence shown here is derived from an EMBL/GenBank/DDBJ whole genome shotgun (WGS) entry which is preliminary data.</text>
</comment>
<evidence type="ECO:0000256" key="2">
    <source>
        <dbReference type="ARBA" id="ARBA00004922"/>
    </source>
</evidence>
<comment type="function">
    <text evidence="11">Catalyses the transfer of galactose onto proteins or lipids.</text>
</comment>
<dbReference type="SUPFAM" id="SSF53448">
    <property type="entry name" value="Nucleotide-diphospho-sugar transferases"/>
    <property type="match status" value="1"/>
</dbReference>
<evidence type="ECO:0000256" key="9">
    <source>
        <dbReference type="ARBA" id="ARBA00023136"/>
    </source>
</evidence>
<keyword evidence="10 11" id="KW-0325">Glycoprotein</keyword>
<keyword evidence="5 11" id="KW-0808">Transferase</keyword>
<dbReference type="InterPro" id="IPR003859">
    <property type="entry name" value="Galactosyl_T"/>
</dbReference>
<accession>A0AAE1ZB60</accession>
<evidence type="ECO:0000256" key="4">
    <source>
        <dbReference type="ARBA" id="ARBA00022676"/>
    </source>
</evidence>
<dbReference type="PANTHER" id="PTHR19300">
    <property type="entry name" value="BETA-1,4-GALACTOSYLTRANSFERASE"/>
    <property type="match status" value="1"/>
</dbReference>
<dbReference type="GO" id="GO:0006688">
    <property type="term" value="P:glycosphingolipid biosynthetic process"/>
    <property type="evidence" value="ECO:0007669"/>
    <property type="project" value="TreeGrafter"/>
</dbReference>
<evidence type="ECO:0000256" key="11">
    <source>
        <dbReference type="RuleBase" id="RU368121"/>
    </source>
</evidence>
<keyword evidence="9 11" id="KW-0472">Membrane</keyword>
<keyword evidence="8 11" id="KW-1133">Transmembrane helix</keyword>
<protein>
    <recommendedName>
        <fullName evidence="11">Beta-1,4-galactosyltransferase</fullName>
        <ecNumber evidence="11">2.4.1.-</ecNumber>
    </recommendedName>
</protein>
<evidence type="ECO:0000256" key="5">
    <source>
        <dbReference type="ARBA" id="ARBA00022679"/>
    </source>
</evidence>
<dbReference type="InterPro" id="IPR027791">
    <property type="entry name" value="Galactosyl_T_C"/>
</dbReference>
<dbReference type="GO" id="GO:0005794">
    <property type="term" value="C:Golgi apparatus"/>
    <property type="evidence" value="ECO:0007669"/>
    <property type="project" value="TreeGrafter"/>
</dbReference>
<reference evidence="14" key="1">
    <citation type="submission" date="2022-04" db="EMBL/GenBank/DDBJ databases">
        <authorList>
            <person name="Xu L."/>
            <person name="Lv Z."/>
        </authorList>
    </citation>
    <scope>NUCLEOTIDE SEQUENCE</scope>
    <source>
        <strain evidence="14">LV_2022a</strain>
    </source>
</reference>
<dbReference type="Pfam" id="PF13733">
    <property type="entry name" value="Glyco_transf_7N"/>
    <property type="match status" value="1"/>
</dbReference>
<dbReference type="GO" id="GO:0016020">
    <property type="term" value="C:membrane"/>
    <property type="evidence" value="ECO:0007669"/>
    <property type="project" value="UniProtKB-SubCell"/>
</dbReference>
<evidence type="ECO:0000256" key="8">
    <source>
        <dbReference type="ARBA" id="ARBA00022989"/>
    </source>
</evidence>
<keyword evidence="6 11" id="KW-0812">Transmembrane</keyword>
<feature type="domain" description="Galactosyltransferase C-terminal" evidence="12">
    <location>
        <begin position="233"/>
        <end position="308"/>
    </location>
</feature>
<keyword evidence="15" id="KW-1185">Reference proteome</keyword>
<evidence type="ECO:0000256" key="6">
    <source>
        <dbReference type="ARBA" id="ARBA00022692"/>
    </source>
</evidence>